<dbReference type="EMBL" id="JAAIKR010000001">
    <property type="protein sequence ID" value="MBR9726830.1"/>
    <property type="molecule type" value="Genomic_DNA"/>
</dbReference>
<evidence type="ECO:0000313" key="2">
    <source>
        <dbReference type="Proteomes" id="UP000811844"/>
    </source>
</evidence>
<dbReference type="InterPro" id="IPR045617">
    <property type="entry name" value="DUF6445"/>
</dbReference>
<dbReference type="Pfam" id="PF20043">
    <property type="entry name" value="DUF6445"/>
    <property type="match status" value="1"/>
</dbReference>
<gene>
    <name evidence="1" type="ORF">G3R48_02335</name>
</gene>
<organism evidence="1 2">
    <name type="scientific">Shewanella intestini</name>
    <dbReference type="NCBI Taxonomy" id="2017544"/>
    <lineage>
        <taxon>Bacteria</taxon>
        <taxon>Pseudomonadati</taxon>
        <taxon>Pseudomonadota</taxon>
        <taxon>Gammaproteobacteria</taxon>
        <taxon>Alteromonadales</taxon>
        <taxon>Shewanellaceae</taxon>
        <taxon>Shewanella</taxon>
    </lineage>
</organism>
<keyword evidence="2" id="KW-1185">Reference proteome</keyword>
<sequence length="239" mass="27323">MTQQASPSIIEVNTFRPQVIRIGNQQTPVIIIDDFAKDLSTLRQVAANSTFEQQDSSYYPGVRAPLPQSYPIEVINQVFQLIYDVYAIPKHLRIKPQNWVFSLISQAPATLMPLQRLPHFDTPDPFHFAILHYLNDAPYGATGFFRHKSTGYERINQQNIDHYFDSANAFLTQHKQATPSYFTDSDEHYELYEQIAYKANRLVIYPGSLLHSTLVNPATDIDSSVHTGRLTANIFLQFS</sequence>
<protein>
    <submittedName>
        <fullName evidence="1">Uncharacterized protein</fullName>
    </submittedName>
</protein>
<evidence type="ECO:0000313" key="1">
    <source>
        <dbReference type="EMBL" id="MBR9726830.1"/>
    </source>
</evidence>
<comment type="caution">
    <text evidence="1">The sequence shown here is derived from an EMBL/GenBank/DDBJ whole genome shotgun (WGS) entry which is preliminary data.</text>
</comment>
<reference evidence="1 2" key="1">
    <citation type="submission" date="2020-02" db="EMBL/GenBank/DDBJ databases">
        <title>Shewanella WXL01 sp. nov., a marine bacterium isolated from green algae in Luhuitou Fringing Reef (Northern South China Sea).</title>
        <authorList>
            <person name="Wang X."/>
        </authorList>
    </citation>
    <scope>NUCLEOTIDE SEQUENCE [LARGE SCALE GENOMIC DNA]</scope>
    <source>
        <strain evidence="1 2">MCCC 1A01895</strain>
    </source>
</reference>
<proteinExistence type="predicted"/>
<dbReference type="RefSeq" id="WP_153660693.1">
    <property type="nucleotide sequence ID" value="NZ_JAAIKR010000001.1"/>
</dbReference>
<name>A0ABS5I0J4_9GAMM</name>
<accession>A0ABS5I0J4</accession>
<dbReference type="Proteomes" id="UP000811844">
    <property type="component" value="Unassembled WGS sequence"/>
</dbReference>